<dbReference type="SUPFAM" id="SSF54719">
    <property type="entry name" value="Fe,Mn superoxide dismutase (SOD), C-terminal domain"/>
    <property type="match status" value="1"/>
</dbReference>
<dbReference type="InterPro" id="IPR019831">
    <property type="entry name" value="Mn/Fe_SOD_N"/>
</dbReference>
<evidence type="ECO:0000313" key="12">
    <source>
        <dbReference type="Proteomes" id="UP000249363"/>
    </source>
</evidence>
<evidence type="ECO:0000256" key="6">
    <source>
        <dbReference type="ARBA" id="ARBA00023002"/>
    </source>
</evidence>
<dbReference type="RefSeq" id="XP_040731977.1">
    <property type="nucleotide sequence ID" value="XM_040875733.1"/>
</dbReference>
<dbReference type="EC" id="1.15.1.1" evidence="3"/>
<keyword evidence="4" id="KW-0479">Metal-binding</keyword>
<dbReference type="SUPFAM" id="SSF53383">
    <property type="entry name" value="PLP-dependent transferases"/>
    <property type="match status" value="1"/>
</dbReference>
<feature type="domain" description="Manganese/iron superoxide dismutase N-terminal" evidence="8">
    <location>
        <begin position="426"/>
        <end position="505"/>
    </location>
</feature>
<dbReference type="InterPro" id="IPR015421">
    <property type="entry name" value="PyrdxlP-dep_Trfase_major"/>
</dbReference>
<dbReference type="GO" id="GO:0006520">
    <property type="term" value="P:amino acid metabolic process"/>
    <property type="evidence" value="ECO:0007669"/>
    <property type="project" value="TreeGrafter"/>
</dbReference>
<dbReference type="GO" id="GO:0008483">
    <property type="term" value="F:transaminase activity"/>
    <property type="evidence" value="ECO:0007669"/>
    <property type="project" value="TreeGrafter"/>
</dbReference>
<dbReference type="InterPro" id="IPR015422">
    <property type="entry name" value="PyrdxlP-dep_Trfase_small"/>
</dbReference>
<dbReference type="InterPro" id="IPR036314">
    <property type="entry name" value="SOD_C_sf"/>
</dbReference>
<dbReference type="OrthoDB" id="7042322at2759"/>
<dbReference type="PANTHER" id="PTHR43795:SF39">
    <property type="entry name" value="AMINOTRANSFERASE CLASS I_CLASSII DOMAIN-CONTAINING PROTEIN"/>
    <property type="match status" value="1"/>
</dbReference>
<dbReference type="PRINTS" id="PR00753">
    <property type="entry name" value="ACCSYNTHASE"/>
</dbReference>
<keyword evidence="5" id="KW-0663">Pyridoxal phosphate</keyword>
<feature type="domain" description="Aminotransferase class I/classII large" evidence="9">
    <location>
        <begin position="68"/>
        <end position="415"/>
    </location>
</feature>
<accession>A0A364KVD4</accession>
<dbReference type="Gene3D" id="1.10.287.990">
    <property type="entry name" value="Fe,Mn superoxide dismutase (SOD) domain"/>
    <property type="match status" value="1"/>
</dbReference>
<evidence type="ECO:0000256" key="3">
    <source>
        <dbReference type="ARBA" id="ARBA00012682"/>
    </source>
</evidence>
<dbReference type="FunFam" id="1.10.287.990:FF:000001">
    <property type="entry name" value="Superoxide dismutase"/>
    <property type="match status" value="1"/>
</dbReference>
<dbReference type="STRING" id="1196081.A0A364KVD4"/>
<keyword evidence="6" id="KW-0560">Oxidoreductase</keyword>
<name>A0A364KVD4_TALAM</name>
<reference evidence="11 12" key="1">
    <citation type="journal article" date="2017" name="Biotechnol. Biofuels">
        <title>Differential beta-glucosidase expression as a function of carbon source availability in Talaromyces amestolkiae: a genomic and proteomic approach.</title>
        <authorList>
            <person name="de Eugenio L.I."/>
            <person name="Mendez-Liter J.A."/>
            <person name="Nieto-Dominguez M."/>
            <person name="Alonso L."/>
            <person name="Gil-Munoz J."/>
            <person name="Barriuso J."/>
            <person name="Prieto A."/>
            <person name="Martinez M.J."/>
        </authorList>
    </citation>
    <scope>NUCLEOTIDE SEQUENCE [LARGE SCALE GENOMIC DNA]</scope>
    <source>
        <strain evidence="11 12">CIB</strain>
    </source>
</reference>
<dbReference type="PANTHER" id="PTHR43795">
    <property type="entry name" value="BIFUNCTIONAL ASPARTATE AMINOTRANSFERASE AND GLUTAMATE/ASPARTATE-PREPHENATE AMINOTRANSFERASE-RELATED"/>
    <property type="match status" value="1"/>
</dbReference>
<comment type="similarity">
    <text evidence="2">Belongs to the iron/manganese superoxide dismutase family.</text>
</comment>
<dbReference type="AlphaFoldDB" id="A0A364KVD4"/>
<comment type="caution">
    <text evidence="11">The sequence shown here is derived from an EMBL/GenBank/DDBJ whole genome shotgun (WGS) entry which is preliminary data.</text>
</comment>
<evidence type="ECO:0000256" key="7">
    <source>
        <dbReference type="ARBA" id="ARBA00049204"/>
    </source>
</evidence>
<dbReference type="InterPro" id="IPR036324">
    <property type="entry name" value="Mn/Fe_SOD_N_sf"/>
</dbReference>
<evidence type="ECO:0000256" key="4">
    <source>
        <dbReference type="ARBA" id="ARBA00022723"/>
    </source>
</evidence>
<dbReference type="GO" id="GO:0030170">
    <property type="term" value="F:pyridoxal phosphate binding"/>
    <property type="evidence" value="ECO:0007669"/>
    <property type="project" value="InterPro"/>
</dbReference>
<dbReference type="InterPro" id="IPR015424">
    <property type="entry name" value="PyrdxlP-dep_Trfase"/>
</dbReference>
<dbReference type="CDD" id="cd00609">
    <property type="entry name" value="AAT_like"/>
    <property type="match status" value="1"/>
</dbReference>
<dbReference type="InterPro" id="IPR004839">
    <property type="entry name" value="Aminotransferase_I/II_large"/>
</dbReference>
<dbReference type="PROSITE" id="PS00088">
    <property type="entry name" value="SOD_MN"/>
    <property type="match status" value="1"/>
</dbReference>
<evidence type="ECO:0000256" key="5">
    <source>
        <dbReference type="ARBA" id="ARBA00022898"/>
    </source>
</evidence>
<dbReference type="GO" id="GO:0004784">
    <property type="term" value="F:superoxide dismutase activity"/>
    <property type="evidence" value="ECO:0007669"/>
    <property type="project" value="UniProtKB-EC"/>
</dbReference>
<dbReference type="InterPro" id="IPR004838">
    <property type="entry name" value="NHTrfase_class1_PyrdxlP-BS"/>
</dbReference>
<dbReference type="InterPro" id="IPR019833">
    <property type="entry name" value="Mn/Fe_SOD_BS"/>
</dbReference>
<dbReference type="Pfam" id="PF00081">
    <property type="entry name" value="Sod_Fe_N"/>
    <property type="match status" value="1"/>
</dbReference>
<dbReference type="GO" id="GO:0046872">
    <property type="term" value="F:metal ion binding"/>
    <property type="evidence" value="ECO:0007669"/>
    <property type="project" value="UniProtKB-KW"/>
</dbReference>
<evidence type="ECO:0000259" key="10">
    <source>
        <dbReference type="Pfam" id="PF02777"/>
    </source>
</evidence>
<gene>
    <name evidence="11" type="ORF">BHQ10_003473</name>
</gene>
<dbReference type="EMBL" id="MIKG01000005">
    <property type="protein sequence ID" value="RAO67461.1"/>
    <property type="molecule type" value="Genomic_DNA"/>
</dbReference>
<organism evidence="11 12">
    <name type="scientific">Talaromyces amestolkiae</name>
    <dbReference type="NCBI Taxonomy" id="1196081"/>
    <lineage>
        <taxon>Eukaryota</taxon>
        <taxon>Fungi</taxon>
        <taxon>Dikarya</taxon>
        <taxon>Ascomycota</taxon>
        <taxon>Pezizomycotina</taxon>
        <taxon>Eurotiomycetes</taxon>
        <taxon>Eurotiomycetidae</taxon>
        <taxon>Eurotiales</taxon>
        <taxon>Trichocomaceae</taxon>
        <taxon>Talaromyces</taxon>
        <taxon>Talaromyces sect. Talaromyces</taxon>
    </lineage>
</organism>
<evidence type="ECO:0000256" key="2">
    <source>
        <dbReference type="ARBA" id="ARBA00008714"/>
    </source>
</evidence>
<dbReference type="PROSITE" id="PS00105">
    <property type="entry name" value="AA_TRANSFER_CLASS_1"/>
    <property type="match status" value="1"/>
</dbReference>
<dbReference type="Gene3D" id="3.40.640.10">
    <property type="entry name" value="Type I PLP-dependent aspartate aminotransferase-like (Major domain)"/>
    <property type="match status" value="1"/>
</dbReference>
<keyword evidence="12" id="KW-1185">Reference proteome</keyword>
<dbReference type="Pfam" id="PF00155">
    <property type="entry name" value="Aminotran_1_2"/>
    <property type="match status" value="1"/>
</dbReference>
<dbReference type="Proteomes" id="UP000249363">
    <property type="component" value="Unassembled WGS sequence"/>
</dbReference>
<dbReference type="GeneID" id="63792689"/>
<dbReference type="Gene3D" id="3.90.1150.10">
    <property type="entry name" value="Aspartate Aminotransferase, domain 1"/>
    <property type="match status" value="1"/>
</dbReference>
<feature type="domain" description="Manganese/iron superoxide dismutase C-terminal" evidence="10">
    <location>
        <begin position="521"/>
        <end position="603"/>
    </location>
</feature>
<dbReference type="InterPro" id="IPR019832">
    <property type="entry name" value="Mn/Fe_SOD_C"/>
</dbReference>
<comment type="catalytic activity">
    <reaction evidence="7">
        <text>2 superoxide + 2 H(+) = H2O2 + O2</text>
        <dbReference type="Rhea" id="RHEA:20696"/>
        <dbReference type="ChEBI" id="CHEBI:15378"/>
        <dbReference type="ChEBI" id="CHEBI:15379"/>
        <dbReference type="ChEBI" id="CHEBI:16240"/>
        <dbReference type="ChEBI" id="CHEBI:18421"/>
        <dbReference type="EC" id="1.15.1.1"/>
    </reaction>
</comment>
<dbReference type="SUPFAM" id="SSF46609">
    <property type="entry name" value="Fe,Mn superoxide dismutase (SOD), N-terminal domain"/>
    <property type="match status" value="1"/>
</dbReference>
<evidence type="ECO:0000259" key="9">
    <source>
        <dbReference type="Pfam" id="PF00155"/>
    </source>
</evidence>
<dbReference type="Pfam" id="PF02777">
    <property type="entry name" value="Sod_Fe_C"/>
    <property type="match status" value="1"/>
</dbReference>
<dbReference type="InterPro" id="IPR050478">
    <property type="entry name" value="Ethylene_sulfur-biosynth"/>
</dbReference>
<dbReference type="Gene3D" id="3.55.40.20">
    <property type="entry name" value="Iron/manganese superoxide dismutase, C-terminal domain"/>
    <property type="match status" value="1"/>
</dbReference>
<protein>
    <recommendedName>
        <fullName evidence="3">superoxide dismutase</fullName>
        <ecNumber evidence="3">1.15.1.1</ecNumber>
    </recommendedName>
</protein>
<evidence type="ECO:0000313" key="11">
    <source>
        <dbReference type="EMBL" id="RAO67461.1"/>
    </source>
</evidence>
<comment type="similarity">
    <text evidence="1">Belongs to the class-I pyridoxal-phosphate-dependent aminotransferase family.</text>
</comment>
<evidence type="ECO:0000256" key="1">
    <source>
        <dbReference type="ARBA" id="ARBA00007441"/>
    </source>
</evidence>
<proteinExistence type="inferred from homology"/>
<sequence length="606" mass="67398">MISKRGETYVKAGLADGYLRAKKKLFDKDTKEGIVSFGNAENFLMQDVLLDYIRTKAFPRLEKFSLTYNEGPFGHKRLREAMAKLVTTYFDPAVSITADQILFTSGVTSLNSVCAMCLTDPGDGILLGQPIYGAFNGDLQVPSNCQLVYTPFHGDDPFSLQAVDRYEQTFLQAREKGVSVKALLLCNPHNPLGRCYPRETLEALMRLCQRYQIHLISDEIYALSVYGDTSSGGFASILSIDPAPLGVDPALVHVLYGMSKDFAAAGLRLGCLISRNEKFMQAALSISRFHWPSEISCSIATAILEDHQFIDDFIQQSRKLLRSQRDFAVRILEEAGIPYARGCNAGLFLWIDLSKCLDPRIVEAKGEWDSELELSQKLQAIGVEMSSGYAYHNETAGWFRVIFSVEREILEEGLARSSVRALPKMYTLPPLPYDYDALEPVISSEIMTLHHQKHHQTYITNLNAALSAQQSASVSNDIPTLLALQQKIKFNGGGHINHSLFWRNLVPAASEDTRINTAAPTVKAAIEAKWGSVDNFVNDFKQTLLGIQGSGWGWLIAKQGPAEKKGRTLEIVTTKDQDSVVTPDESVVPLFGVDMWEHAYYLQVSD</sequence>
<evidence type="ECO:0000259" key="8">
    <source>
        <dbReference type="Pfam" id="PF00081"/>
    </source>
</evidence>